<gene>
    <name evidence="2" type="ORF">EZS28_037278</name>
</gene>
<evidence type="ECO:0000313" key="3">
    <source>
        <dbReference type="Proteomes" id="UP000324800"/>
    </source>
</evidence>
<organism evidence="2 3">
    <name type="scientific">Streblomastix strix</name>
    <dbReference type="NCBI Taxonomy" id="222440"/>
    <lineage>
        <taxon>Eukaryota</taxon>
        <taxon>Metamonada</taxon>
        <taxon>Preaxostyla</taxon>
        <taxon>Oxymonadida</taxon>
        <taxon>Streblomastigidae</taxon>
        <taxon>Streblomastix</taxon>
    </lineage>
</organism>
<evidence type="ECO:0000256" key="1">
    <source>
        <dbReference type="SAM" id="MobiDB-lite"/>
    </source>
</evidence>
<accession>A0A5J4UC69</accession>
<feature type="non-terminal residue" evidence="2">
    <location>
        <position position="1"/>
    </location>
</feature>
<dbReference type="InterPro" id="IPR043136">
    <property type="entry name" value="B30.2/SPRY_sf"/>
</dbReference>
<dbReference type="EMBL" id="SNRW01018583">
    <property type="protein sequence ID" value="KAA6367195.1"/>
    <property type="molecule type" value="Genomic_DNA"/>
</dbReference>
<name>A0A5J4UC69_9EUKA</name>
<reference evidence="2 3" key="1">
    <citation type="submission" date="2019-03" db="EMBL/GenBank/DDBJ databases">
        <title>Single cell metagenomics reveals metabolic interactions within the superorganism composed of flagellate Streblomastix strix and complex community of Bacteroidetes bacteria on its surface.</title>
        <authorList>
            <person name="Treitli S.C."/>
            <person name="Kolisko M."/>
            <person name="Husnik F."/>
            <person name="Keeling P."/>
            <person name="Hampl V."/>
        </authorList>
    </citation>
    <scope>NUCLEOTIDE SEQUENCE [LARGE SCALE GENOMIC DNA]</scope>
    <source>
        <strain evidence="2">ST1C</strain>
    </source>
</reference>
<feature type="compositionally biased region" description="Low complexity" evidence="1">
    <location>
        <begin position="1"/>
        <end position="14"/>
    </location>
</feature>
<evidence type="ECO:0000313" key="2">
    <source>
        <dbReference type="EMBL" id="KAA6367195.1"/>
    </source>
</evidence>
<feature type="region of interest" description="Disordered" evidence="1">
    <location>
        <begin position="1"/>
        <end position="34"/>
    </location>
</feature>
<dbReference type="OrthoDB" id="2306477at2759"/>
<dbReference type="Gene3D" id="2.60.120.920">
    <property type="match status" value="1"/>
</dbReference>
<evidence type="ECO:0008006" key="4">
    <source>
        <dbReference type="Google" id="ProtNLM"/>
    </source>
</evidence>
<dbReference type="Proteomes" id="UP000324800">
    <property type="component" value="Unassembled WGS sequence"/>
</dbReference>
<sequence length="290" mass="32703">SLPAHSSQQQEHQSANVQVASVPTVDEQDYQSYPAEPPPQYLQAIYQQHAYQQNKIPNQNQIPTISQVPTYQTNSSNTKLNSEAMNTKLNHVSSAQSCIINEIGPIAHTAQVPSEEDTQVDGDTYTSISRNVSTILFDPLIKKGIVKFEFQSLNQLRRIGIAEESVLFKRDEYSWAKGYKKIVMYDWRGSIGHIGEEIEGNAAFNTGDRVTFEFNIDTSPRTLTFFVNDVEQPNYVSNIPAAVRAYFLFKNDAFKVLKFEALPAPTAQHSTGSRAWEYGTEWNKSKCIIQ</sequence>
<comment type="caution">
    <text evidence="2">The sequence shown here is derived from an EMBL/GenBank/DDBJ whole genome shotgun (WGS) entry which is preliminary data.</text>
</comment>
<protein>
    <recommendedName>
        <fullName evidence="4">SPRY domain-containing protein</fullName>
    </recommendedName>
</protein>
<proteinExistence type="predicted"/>
<dbReference type="AlphaFoldDB" id="A0A5J4UC69"/>